<sequence>MCEWFKGKSGYIVGFLGCFGIVALALAIQVHYQLEPCPLCISQRMIFMGLGLVFLLHAFVTPRSWLSGALLVVEVLTALGGVGVAIRHWWLQVHKDEIIADCGVGFDYMFENFPLKKALTLVFRGTGDCAAIDWTLLGLTLPQLGLISFVAFGSYAVFLFCVRRCNR</sequence>
<feature type="topological domain" description="Periplasmic" evidence="14">
    <location>
        <begin position="28"/>
        <end position="45"/>
    </location>
</feature>
<feature type="transmembrane region" description="Helical" evidence="15">
    <location>
        <begin position="44"/>
        <end position="61"/>
    </location>
</feature>
<dbReference type="HAMAP" id="MF_00286">
    <property type="entry name" value="DsbB"/>
    <property type="match status" value="1"/>
</dbReference>
<evidence type="ECO:0000256" key="9">
    <source>
        <dbReference type="ARBA" id="ARBA00023002"/>
    </source>
</evidence>
<dbReference type="InterPro" id="IPR022920">
    <property type="entry name" value="Disulphide_bond_form_DsbB"/>
</dbReference>
<dbReference type="EMBL" id="JBHTKB010000001">
    <property type="protein sequence ID" value="MFD0913132.1"/>
    <property type="molecule type" value="Genomic_DNA"/>
</dbReference>
<evidence type="ECO:0000256" key="11">
    <source>
        <dbReference type="ARBA" id="ARBA00023157"/>
    </source>
</evidence>
<keyword evidence="3 14" id="KW-0813">Transport</keyword>
<evidence type="ECO:0000256" key="6">
    <source>
        <dbReference type="ARBA" id="ARBA00022692"/>
    </source>
</evidence>
<name>A0ABW3F6D7_9PROT</name>
<dbReference type="PANTHER" id="PTHR36570">
    <property type="entry name" value="DISULFIDE BOND FORMATION PROTEIN B"/>
    <property type="match status" value="1"/>
</dbReference>
<evidence type="ECO:0000256" key="10">
    <source>
        <dbReference type="ARBA" id="ARBA00023136"/>
    </source>
</evidence>
<comment type="caution">
    <text evidence="14">Lacks conserved residue(s) required for the propagation of feature annotation.</text>
</comment>
<keyword evidence="11 14" id="KW-1015">Disulfide bond</keyword>
<proteinExistence type="inferred from homology"/>
<keyword evidence="9 14" id="KW-0560">Oxidoreductase</keyword>
<evidence type="ECO:0000256" key="14">
    <source>
        <dbReference type="HAMAP-Rule" id="MF_00286"/>
    </source>
</evidence>
<dbReference type="RefSeq" id="WP_379056393.1">
    <property type="nucleotide sequence ID" value="NZ_JBHTKB010000001.1"/>
</dbReference>
<evidence type="ECO:0000256" key="7">
    <source>
        <dbReference type="ARBA" id="ARBA00022982"/>
    </source>
</evidence>
<comment type="similarity">
    <text evidence="2 14">Belongs to the DsbB family.</text>
</comment>
<evidence type="ECO:0000256" key="8">
    <source>
        <dbReference type="ARBA" id="ARBA00022989"/>
    </source>
</evidence>
<accession>A0ABW3F6D7</accession>
<feature type="transmembrane region" description="Helical" evidence="15">
    <location>
        <begin position="144"/>
        <end position="162"/>
    </location>
</feature>
<keyword evidence="7 14" id="KW-0249">Electron transport</keyword>
<evidence type="ECO:0000313" key="17">
    <source>
        <dbReference type="Proteomes" id="UP001597128"/>
    </source>
</evidence>
<dbReference type="SUPFAM" id="SSF158442">
    <property type="entry name" value="DsbB-like"/>
    <property type="match status" value="1"/>
</dbReference>
<dbReference type="PANTHER" id="PTHR36570:SF3">
    <property type="entry name" value="DISULFIDE BOND FORMATION PROTEIN B"/>
    <property type="match status" value="1"/>
</dbReference>
<feature type="transmembrane region" description="Helical" evidence="15">
    <location>
        <begin position="12"/>
        <end position="32"/>
    </location>
</feature>
<evidence type="ECO:0000256" key="1">
    <source>
        <dbReference type="ARBA" id="ARBA00004429"/>
    </source>
</evidence>
<keyword evidence="6 14" id="KW-0812">Transmembrane</keyword>
<feature type="transmembrane region" description="Helical" evidence="15">
    <location>
        <begin position="68"/>
        <end position="90"/>
    </location>
</feature>
<keyword evidence="10 14" id="KW-0472">Membrane</keyword>
<protein>
    <recommendedName>
        <fullName evidence="14">Disulfide bond formation protein B</fullName>
    </recommendedName>
    <alternativeName>
        <fullName evidence="14">Disulfide oxidoreductase</fullName>
    </alternativeName>
</protein>
<feature type="disulfide bond" description="Redox-active" evidence="14">
    <location>
        <begin position="37"/>
        <end position="40"/>
    </location>
</feature>
<comment type="function">
    <text evidence="14">Required for disulfide bond formation in some periplasmic proteins. Acts by oxidizing the DsbA protein.</text>
</comment>
<keyword evidence="5" id="KW-0997">Cell inner membrane</keyword>
<dbReference type="Gene3D" id="1.20.1550.10">
    <property type="entry name" value="DsbB-like"/>
    <property type="match status" value="1"/>
</dbReference>
<keyword evidence="12 14" id="KW-0143">Chaperone</keyword>
<reference evidence="17" key="1">
    <citation type="journal article" date="2019" name="Int. J. Syst. Evol. Microbiol.">
        <title>The Global Catalogue of Microorganisms (GCM) 10K type strain sequencing project: providing services to taxonomists for standard genome sequencing and annotation.</title>
        <authorList>
            <consortium name="The Broad Institute Genomics Platform"/>
            <consortium name="The Broad Institute Genome Sequencing Center for Infectious Disease"/>
            <person name="Wu L."/>
            <person name="Ma J."/>
        </authorList>
    </citation>
    <scope>NUCLEOTIDE SEQUENCE [LARGE SCALE GENOMIC DNA]</scope>
    <source>
        <strain evidence="17">CCUG 58412</strain>
    </source>
</reference>
<dbReference type="InterPro" id="IPR050183">
    <property type="entry name" value="DsbB"/>
</dbReference>
<evidence type="ECO:0000256" key="13">
    <source>
        <dbReference type="ARBA" id="ARBA00023284"/>
    </source>
</evidence>
<evidence type="ECO:0000256" key="3">
    <source>
        <dbReference type="ARBA" id="ARBA00022448"/>
    </source>
</evidence>
<gene>
    <name evidence="14" type="primary">dsbB</name>
    <name evidence="16" type="ORF">ACFQ1Z_06195</name>
</gene>
<keyword evidence="17" id="KW-1185">Reference proteome</keyword>
<evidence type="ECO:0000256" key="5">
    <source>
        <dbReference type="ARBA" id="ARBA00022519"/>
    </source>
</evidence>
<evidence type="ECO:0000256" key="15">
    <source>
        <dbReference type="SAM" id="Phobius"/>
    </source>
</evidence>
<keyword evidence="4 14" id="KW-1003">Cell membrane</keyword>
<evidence type="ECO:0000256" key="12">
    <source>
        <dbReference type="ARBA" id="ARBA00023186"/>
    </source>
</evidence>
<dbReference type="InterPro" id="IPR023380">
    <property type="entry name" value="DsbB-like_sf"/>
</dbReference>
<keyword evidence="13 14" id="KW-0676">Redox-active center</keyword>
<evidence type="ECO:0000256" key="4">
    <source>
        <dbReference type="ARBA" id="ARBA00022475"/>
    </source>
</evidence>
<feature type="topological domain" description="Cytoplasmic" evidence="14">
    <location>
        <begin position="163"/>
        <end position="167"/>
    </location>
</feature>
<evidence type="ECO:0000313" key="16">
    <source>
        <dbReference type="EMBL" id="MFD0913132.1"/>
    </source>
</evidence>
<keyword evidence="8 14" id="KW-1133">Transmembrane helix</keyword>
<dbReference type="InterPro" id="IPR003752">
    <property type="entry name" value="DiS_bond_form_DsbB/BdbC"/>
</dbReference>
<feature type="topological domain" description="Cytoplasmic" evidence="14">
    <location>
        <begin position="1"/>
        <end position="10"/>
    </location>
</feature>
<organism evidence="16 17">
    <name type="scientific">Methylophilus luteus</name>
    <dbReference type="NCBI Taxonomy" id="640108"/>
    <lineage>
        <taxon>Bacteria</taxon>
        <taxon>Pseudomonadati</taxon>
        <taxon>Pseudomonadota</taxon>
        <taxon>Betaproteobacteria</taxon>
        <taxon>Nitrosomonadales</taxon>
        <taxon>Methylophilaceae</taxon>
        <taxon>Methylophilus</taxon>
    </lineage>
</organism>
<comment type="caution">
    <text evidence="16">The sequence shown here is derived from an EMBL/GenBank/DDBJ whole genome shotgun (WGS) entry which is preliminary data.</text>
</comment>
<dbReference type="Pfam" id="PF02600">
    <property type="entry name" value="DsbB"/>
    <property type="match status" value="1"/>
</dbReference>
<evidence type="ECO:0000256" key="2">
    <source>
        <dbReference type="ARBA" id="ARBA00008823"/>
    </source>
</evidence>
<dbReference type="Proteomes" id="UP001597128">
    <property type="component" value="Unassembled WGS sequence"/>
</dbReference>
<comment type="subcellular location">
    <subcellularLocation>
        <location evidence="1">Cell inner membrane</location>
        <topology evidence="1">Multi-pass membrane protein</topology>
    </subcellularLocation>
    <subcellularLocation>
        <location evidence="14">Cell membrane</location>
        <topology evidence="14">Multi-pass membrane protein</topology>
    </subcellularLocation>
</comment>